<feature type="transmembrane region" description="Helical" evidence="12">
    <location>
        <begin position="195"/>
        <end position="215"/>
    </location>
</feature>
<evidence type="ECO:0000256" key="3">
    <source>
        <dbReference type="ARBA" id="ARBA00012374"/>
    </source>
</evidence>
<comment type="catalytic activity">
    <reaction evidence="11">
        <text>di-trans,octa-cis-undecaprenyl diphosphate + H2O = di-trans,octa-cis-undecaprenyl phosphate + phosphate + H(+)</text>
        <dbReference type="Rhea" id="RHEA:28094"/>
        <dbReference type="ChEBI" id="CHEBI:15377"/>
        <dbReference type="ChEBI" id="CHEBI:15378"/>
        <dbReference type="ChEBI" id="CHEBI:43474"/>
        <dbReference type="ChEBI" id="CHEBI:58405"/>
        <dbReference type="ChEBI" id="CHEBI:60392"/>
        <dbReference type="EC" id="3.6.1.27"/>
    </reaction>
</comment>
<accession>A0A3B1BS74</accession>
<dbReference type="PANTHER" id="PTHR30622">
    <property type="entry name" value="UNDECAPRENYL-DIPHOSPHATASE"/>
    <property type="match status" value="1"/>
</dbReference>
<evidence type="ECO:0000256" key="10">
    <source>
        <dbReference type="ARBA" id="ARBA00032707"/>
    </source>
</evidence>
<feature type="transmembrane region" description="Helical" evidence="12">
    <location>
        <begin position="157"/>
        <end position="175"/>
    </location>
</feature>
<protein>
    <recommendedName>
        <fullName evidence="4">Undecaprenyl-diphosphatase</fullName>
        <ecNumber evidence="3">3.6.1.27</ecNumber>
    </recommendedName>
    <alternativeName>
        <fullName evidence="10">Undecaprenyl pyrophosphate phosphatase</fullName>
    </alternativeName>
</protein>
<dbReference type="GO" id="GO:0050380">
    <property type="term" value="F:undecaprenyl-diphosphatase activity"/>
    <property type="evidence" value="ECO:0007669"/>
    <property type="project" value="UniProtKB-EC"/>
</dbReference>
<keyword evidence="8 12" id="KW-1133">Transmembrane helix</keyword>
<dbReference type="InterPro" id="IPR003824">
    <property type="entry name" value="UppP"/>
</dbReference>
<evidence type="ECO:0000256" key="9">
    <source>
        <dbReference type="ARBA" id="ARBA00023136"/>
    </source>
</evidence>
<feature type="transmembrane region" description="Helical" evidence="12">
    <location>
        <begin position="41"/>
        <end position="60"/>
    </location>
</feature>
<reference evidence="13" key="1">
    <citation type="submission" date="2018-06" db="EMBL/GenBank/DDBJ databases">
        <authorList>
            <person name="Zhirakovskaya E."/>
        </authorList>
    </citation>
    <scope>NUCLEOTIDE SEQUENCE</scope>
</reference>
<evidence type="ECO:0000256" key="6">
    <source>
        <dbReference type="ARBA" id="ARBA00022692"/>
    </source>
</evidence>
<proteinExistence type="inferred from homology"/>
<dbReference type="PANTHER" id="PTHR30622:SF2">
    <property type="entry name" value="UNDECAPRENYL-DIPHOSPHATASE"/>
    <property type="match status" value="1"/>
</dbReference>
<evidence type="ECO:0000256" key="11">
    <source>
        <dbReference type="ARBA" id="ARBA00047594"/>
    </source>
</evidence>
<sequence length="222" mass="24267">MISNFEAVILGIIQGLTEYLPVSSSGHLVITHHLFGMKEPAIFFDVILHLGTLLVVIWYYRADIKAALTDTYKGAAQILKGERPSEIMDRLPGFRMAIFVILGSIPTGIIGIGFRHQFEEMFASTQLVGVMLVITGLLLFTTRFVTDKKENEKRITWWIALAVGLAQGLAITPGISRSGATIAVAILLGVEREMAARLSFFLLIPALTGAILISLNHASMDV</sequence>
<feature type="non-terminal residue" evidence="13">
    <location>
        <position position="222"/>
    </location>
</feature>
<comment type="similarity">
    <text evidence="2">Belongs to the UppP family.</text>
</comment>
<feature type="transmembrane region" description="Helical" evidence="12">
    <location>
        <begin position="93"/>
        <end position="114"/>
    </location>
</feature>
<evidence type="ECO:0000313" key="13">
    <source>
        <dbReference type="EMBL" id="VAX15043.1"/>
    </source>
</evidence>
<comment type="subcellular location">
    <subcellularLocation>
        <location evidence="1">Cell membrane</location>
        <topology evidence="1">Multi-pass membrane protein</topology>
    </subcellularLocation>
</comment>
<keyword evidence="6 12" id="KW-0812">Transmembrane</keyword>
<keyword evidence="5" id="KW-1003">Cell membrane</keyword>
<dbReference type="EC" id="3.6.1.27" evidence="3"/>
<keyword evidence="9 12" id="KW-0472">Membrane</keyword>
<evidence type="ECO:0000256" key="12">
    <source>
        <dbReference type="SAM" id="Phobius"/>
    </source>
</evidence>
<gene>
    <name evidence="13" type="ORF">MNBD_NITROSPINAE03-2027</name>
</gene>
<dbReference type="AlphaFoldDB" id="A0A3B1BS74"/>
<evidence type="ECO:0000256" key="4">
    <source>
        <dbReference type="ARBA" id="ARBA00021581"/>
    </source>
</evidence>
<evidence type="ECO:0000256" key="1">
    <source>
        <dbReference type="ARBA" id="ARBA00004651"/>
    </source>
</evidence>
<feature type="transmembrane region" description="Helical" evidence="12">
    <location>
        <begin position="126"/>
        <end position="145"/>
    </location>
</feature>
<evidence type="ECO:0000256" key="2">
    <source>
        <dbReference type="ARBA" id="ARBA00010621"/>
    </source>
</evidence>
<evidence type="ECO:0000256" key="8">
    <source>
        <dbReference type="ARBA" id="ARBA00022989"/>
    </source>
</evidence>
<dbReference type="EMBL" id="UOGB01000001">
    <property type="protein sequence ID" value="VAX15043.1"/>
    <property type="molecule type" value="Genomic_DNA"/>
</dbReference>
<evidence type="ECO:0000256" key="7">
    <source>
        <dbReference type="ARBA" id="ARBA00022801"/>
    </source>
</evidence>
<organism evidence="13">
    <name type="scientific">hydrothermal vent metagenome</name>
    <dbReference type="NCBI Taxonomy" id="652676"/>
    <lineage>
        <taxon>unclassified sequences</taxon>
        <taxon>metagenomes</taxon>
        <taxon>ecological metagenomes</taxon>
    </lineage>
</organism>
<dbReference type="GO" id="GO:0005886">
    <property type="term" value="C:plasma membrane"/>
    <property type="evidence" value="ECO:0007669"/>
    <property type="project" value="UniProtKB-SubCell"/>
</dbReference>
<keyword evidence="7 13" id="KW-0378">Hydrolase</keyword>
<dbReference type="Pfam" id="PF02673">
    <property type="entry name" value="BacA"/>
    <property type="match status" value="1"/>
</dbReference>
<evidence type="ECO:0000256" key="5">
    <source>
        <dbReference type="ARBA" id="ARBA00022475"/>
    </source>
</evidence>
<name>A0A3B1BS74_9ZZZZ</name>